<feature type="transmembrane region" description="Helical" evidence="1">
    <location>
        <begin position="33"/>
        <end position="52"/>
    </location>
</feature>
<evidence type="ECO:0000313" key="3">
    <source>
        <dbReference type="Proteomes" id="UP000637628"/>
    </source>
</evidence>
<accession>A0ABQ3YPE7</accession>
<keyword evidence="3" id="KW-1185">Reference proteome</keyword>
<gene>
    <name evidence="2" type="ORF">Adu01nite_08140</name>
</gene>
<proteinExistence type="predicted"/>
<keyword evidence="1" id="KW-0472">Membrane</keyword>
<organism evidence="2 3">
    <name type="scientific">Paractinoplanes durhamensis</name>
    <dbReference type="NCBI Taxonomy" id="113563"/>
    <lineage>
        <taxon>Bacteria</taxon>
        <taxon>Bacillati</taxon>
        <taxon>Actinomycetota</taxon>
        <taxon>Actinomycetes</taxon>
        <taxon>Micromonosporales</taxon>
        <taxon>Micromonosporaceae</taxon>
        <taxon>Paractinoplanes</taxon>
    </lineage>
</organism>
<evidence type="ECO:0000256" key="1">
    <source>
        <dbReference type="SAM" id="Phobius"/>
    </source>
</evidence>
<keyword evidence="1" id="KW-0812">Transmembrane</keyword>
<dbReference type="Proteomes" id="UP000637628">
    <property type="component" value="Unassembled WGS sequence"/>
</dbReference>
<sequence length="78" mass="8304">MNRRRHGSKPTIALWMLVAVADAAILIATGGLVALVLIVATLAIVAGVVFAARQLATQQKLTRSKVANTLASRDRRRA</sequence>
<name>A0ABQ3YPE7_9ACTN</name>
<reference evidence="2 3" key="1">
    <citation type="submission" date="2021-01" db="EMBL/GenBank/DDBJ databases">
        <title>Whole genome shotgun sequence of Actinoplanes durhamensis NBRC 14914.</title>
        <authorList>
            <person name="Komaki H."/>
            <person name="Tamura T."/>
        </authorList>
    </citation>
    <scope>NUCLEOTIDE SEQUENCE [LARGE SCALE GENOMIC DNA]</scope>
    <source>
        <strain evidence="2 3">NBRC 14914</strain>
    </source>
</reference>
<evidence type="ECO:0000313" key="2">
    <source>
        <dbReference type="EMBL" id="GID99463.1"/>
    </source>
</evidence>
<protein>
    <submittedName>
        <fullName evidence="2">Uncharacterized protein</fullName>
    </submittedName>
</protein>
<dbReference type="RefSeq" id="WP_203724922.1">
    <property type="nucleotide sequence ID" value="NZ_BAAATX010000023.1"/>
</dbReference>
<comment type="caution">
    <text evidence="2">The sequence shown here is derived from an EMBL/GenBank/DDBJ whole genome shotgun (WGS) entry which is preliminary data.</text>
</comment>
<keyword evidence="1" id="KW-1133">Transmembrane helix</keyword>
<dbReference type="EMBL" id="BOML01000006">
    <property type="protein sequence ID" value="GID99463.1"/>
    <property type="molecule type" value="Genomic_DNA"/>
</dbReference>